<dbReference type="InterPro" id="IPR001611">
    <property type="entry name" value="Leu-rich_rpt"/>
</dbReference>
<evidence type="ECO:0000256" key="8">
    <source>
        <dbReference type="ARBA" id="ARBA00023136"/>
    </source>
</evidence>
<dbReference type="InterPro" id="IPR032675">
    <property type="entry name" value="LRR_dom_sf"/>
</dbReference>
<keyword evidence="5 12" id="KW-0732">Signal</keyword>
<sequence length="526" mass="60445">MWKIVLLTTLGFVIFVNGYASHNYDVLTSDCIEQARMSFKAMPKQKKIIINGKTMGYYGFSDSSTSVITLNISRSDVRIPTANMSYINMIVFDASYNGIENIDDIGNETFPSLKSFNLSHNALKNVHSHLFTHCKEIEILDLSYNCFIKFQPGEVFLQHENLKKLLLNNNRLHFILFTPGLPKVMVLEYLDISNNFLTEFSNDEVQIHRLEMKNNSLANVVIFHAENMILNAQHNKMLHFIAPGGNFKLLNLSHNDFSYISFVEVNEAKILDVSHNRIQSWTSIESSEEMYEDWKDSEENFGVDYIDEDASVFDKSDVQKVLHERVGVKSGFLNLASNNLSSIHDLRHFKNCIEMNLASNNLRNIDLESFRILFPMLKKVNLINNPLTSVDEIELKFFNSTRFLKLHFEYHSSTEVPKTFTLVPPTKMLTLPITTSTIISRVDAMTTPPMTTVSTQSIKVTSENHNTESFNDTTIKPVEKNSLKLWLLAISLSAIIVSTVIYIIYRRRNQNVQILRRTYNEAENYL</sequence>
<organism evidence="13 14">
    <name type="scientific">Clunio marinus</name>
    <dbReference type="NCBI Taxonomy" id="568069"/>
    <lineage>
        <taxon>Eukaryota</taxon>
        <taxon>Metazoa</taxon>
        <taxon>Ecdysozoa</taxon>
        <taxon>Arthropoda</taxon>
        <taxon>Hexapoda</taxon>
        <taxon>Insecta</taxon>
        <taxon>Pterygota</taxon>
        <taxon>Neoptera</taxon>
        <taxon>Endopterygota</taxon>
        <taxon>Diptera</taxon>
        <taxon>Nematocera</taxon>
        <taxon>Chironomoidea</taxon>
        <taxon>Chironomidae</taxon>
        <taxon>Clunio</taxon>
    </lineage>
</organism>
<dbReference type="AlphaFoldDB" id="A0A1J1J212"/>
<evidence type="ECO:0000256" key="5">
    <source>
        <dbReference type="ARBA" id="ARBA00022729"/>
    </source>
</evidence>
<keyword evidence="8 11" id="KW-0472">Membrane</keyword>
<feature type="chain" id="PRO_5012158988" evidence="12">
    <location>
        <begin position="19"/>
        <end position="526"/>
    </location>
</feature>
<keyword evidence="4 11" id="KW-0812">Transmembrane</keyword>
<keyword evidence="14" id="KW-1185">Reference proteome</keyword>
<dbReference type="InterPro" id="IPR051432">
    <property type="entry name" value="KCNMA1_auxiliary"/>
</dbReference>
<keyword evidence="2" id="KW-0813">Transport</keyword>
<keyword evidence="9" id="KW-1015">Disulfide bond</keyword>
<evidence type="ECO:0000313" key="14">
    <source>
        <dbReference type="Proteomes" id="UP000183832"/>
    </source>
</evidence>
<feature type="transmembrane region" description="Helical" evidence="11">
    <location>
        <begin position="485"/>
        <end position="505"/>
    </location>
</feature>
<feature type="signal peptide" evidence="12">
    <location>
        <begin position="1"/>
        <end position="18"/>
    </location>
</feature>
<evidence type="ECO:0000256" key="6">
    <source>
        <dbReference type="ARBA" id="ARBA00022989"/>
    </source>
</evidence>
<evidence type="ECO:0000256" key="3">
    <source>
        <dbReference type="ARBA" id="ARBA00022475"/>
    </source>
</evidence>
<evidence type="ECO:0000313" key="13">
    <source>
        <dbReference type="EMBL" id="CRL05494.1"/>
    </source>
</evidence>
<evidence type="ECO:0000256" key="12">
    <source>
        <dbReference type="SAM" id="SignalP"/>
    </source>
</evidence>
<evidence type="ECO:0000256" key="10">
    <source>
        <dbReference type="ARBA" id="ARBA00023303"/>
    </source>
</evidence>
<dbReference type="SUPFAM" id="SSF52058">
    <property type="entry name" value="L domain-like"/>
    <property type="match status" value="1"/>
</dbReference>
<dbReference type="STRING" id="568069.A0A1J1J212"/>
<dbReference type="PANTHER" id="PTHR46473:SF23">
    <property type="entry name" value="GH08155P"/>
    <property type="match status" value="1"/>
</dbReference>
<dbReference type="EMBL" id="CVRI01000064">
    <property type="protein sequence ID" value="CRL05494.1"/>
    <property type="molecule type" value="Genomic_DNA"/>
</dbReference>
<keyword evidence="7" id="KW-0406">Ion transport</keyword>
<dbReference type="GO" id="GO:0005886">
    <property type="term" value="C:plasma membrane"/>
    <property type="evidence" value="ECO:0007669"/>
    <property type="project" value="UniProtKB-SubCell"/>
</dbReference>
<keyword evidence="10" id="KW-0407">Ion channel</keyword>
<evidence type="ECO:0000256" key="9">
    <source>
        <dbReference type="ARBA" id="ARBA00023157"/>
    </source>
</evidence>
<dbReference type="GO" id="GO:0034220">
    <property type="term" value="P:monoatomic ion transmembrane transport"/>
    <property type="evidence" value="ECO:0007669"/>
    <property type="project" value="UniProtKB-KW"/>
</dbReference>
<accession>A0A1J1J212</accession>
<evidence type="ECO:0000256" key="2">
    <source>
        <dbReference type="ARBA" id="ARBA00022448"/>
    </source>
</evidence>
<evidence type="ECO:0000256" key="1">
    <source>
        <dbReference type="ARBA" id="ARBA00004162"/>
    </source>
</evidence>
<reference evidence="13 14" key="1">
    <citation type="submission" date="2015-04" db="EMBL/GenBank/DDBJ databases">
        <authorList>
            <person name="Syromyatnikov M.Y."/>
            <person name="Popov V.N."/>
        </authorList>
    </citation>
    <scope>NUCLEOTIDE SEQUENCE [LARGE SCALE GENOMIC DNA]</scope>
</reference>
<keyword evidence="3" id="KW-1003">Cell membrane</keyword>
<gene>
    <name evidence="13" type="ORF">CLUMA_CG018103</name>
</gene>
<dbReference type="Proteomes" id="UP000183832">
    <property type="component" value="Unassembled WGS sequence"/>
</dbReference>
<dbReference type="Gene3D" id="3.80.10.10">
    <property type="entry name" value="Ribonuclease Inhibitor"/>
    <property type="match status" value="2"/>
</dbReference>
<evidence type="ECO:0000256" key="4">
    <source>
        <dbReference type="ARBA" id="ARBA00022692"/>
    </source>
</evidence>
<proteinExistence type="predicted"/>
<evidence type="ECO:0000256" key="7">
    <source>
        <dbReference type="ARBA" id="ARBA00023065"/>
    </source>
</evidence>
<dbReference type="OrthoDB" id="272149at2759"/>
<evidence type="ECO:0000256" key="11">
    <source>
        <dbReference type="SAM" id="Phobius"/>
    </source>
</evidence>
<keyword evidence="6 11" id="KW-1133">Transmembrane helix</keyword>
<name>A0A1J1J212_9DIPT</name>
<dbReference type="Pfam" id="PF13855">
    <property type="entry name" value="LRR_8"/>
    <property type="match status" value="1"/>
</dbReference>
<comment type="subcellular location">
    <subcellularLocation>
        <location evidence="1">Cell membrane</location>
        <topology evidence="1">Single-pass membrane protein</topology>
    </subcellularLocation>
</comment>
<protein>
    <submittedName>
        <fullName evidence="13">CLUMA_CG018103, isoform A</fullName>
    </submittedName>
</protein>
<dbReference type="PANTHER" id="PTHR46473">
    <property type="entry name" value="GH08155P"/>
    <property type="match status" value="1"/>
</dbReference>